<accession>A0A0L0W4A7</accession>
<reference evidence="3" key="1">
    <citation type="submission" date="2014-03" db="EMBL/GenBank/DDBJ databases">
        <title>The Genome Sequence of Puccinia striiformis f. sp. tritici PST-78.</title>
        <authorList>
            <consortium name="The Broad Institute Genome Sequencing Platform"/>
            <person name="Cuomo C."/>
            <person name="Hulbert S."/>
            <person name="Chen X."/>
            <person name="Walker B."/>
            <person name="Young S.K."/>
            <person name="Zeng Q."/>
            <person name="Gargeya S."/>
            <person name="Fitzgerald M."/>
            <person name="Haas B."/>
            <person name="Abouelleil A."/>
            <person name="Alvarado L."/>
            <person name="Arachchi H.M."/>
            <person name="Berlin A.M."/>
            <person name="Chapman S.B."/>
            <person name="Goldberg J."/>
            <person name="Griggs A."/>
            <person name="Gujja S."/>
            <person name="Hansen M."/>
            <person name="Howarth C."/>
            <person name="Imamovic A."/>
            <person name="Larimer J."/>
            <person name="McCowan C."/>
            <person name="Montmayeur A."/>
            <person name="Murphy C."/>
            <person name="Neiman D."/>
            <person name="Pearson M."/>
            <person name="Priest M."/>
            <person name="Roberts A."/>
            <person name="Saif S."/>
            <person name="Shea T."/>
            <person name="Sisk P."/>
            <person name="Sykes S."/>
            <person name="Wortman J."/>
            <person name="Nusbaum C."/>
            <person name="Birren B."/>
        </authorList>
    </citation>
    <scope>NUCLEOTIDE SEQUENCE [LARGE SCALE GENOMIC DNA]</scope>
    <source>
        <strain evidence="3">race PST-78</strain>
    </source>
</reference>
<organism evidence="2 3">
    <name type="scientific">Puccinia striiformis f. sp. tritici PST-78</name>
    <dbReference type="NCBI Taxonomy" id="1165861"/>
    <lineage>
        <taxon>Eukaryota</taxon>
        <taxon>Fungi</taxon>
        <taxon>Dikarya</taxon>
        <taxon>Basidiomycota</taxon>
        <taxon>Pucciniomycotina</taxon>
        <taxon>Pucciniomycetes</taxon>
        <taxon>Pucciniales</taxon>
        <taxon>Pucciniaceae</taxon>
        <taxon>Puccinia</taxon>
    </lineage>
</organism>
<comment type="caution">
    <text evidence="2">The sequence shown here is derived from an EMBL/GenBank/DDBJ whole genome shotgun (WGS) entry which is preliminary data.</text>
</comment>
<feature type="signal peptide" evidence="1">
    <location>
        <begin position="1"/>
        <end position="15"/>
    </location>
</feature>
<name>A0A0L0W4A7_9BASI</name>
<feature type="chain" id="PRO_5012000344" evidence="1">
    <location>
        <begin position="16"/>
        <end position="98"/>
    </location>
</feature>
<proteinExistence type="predicted"/>
<sequence>MALVALIAAPWEVTSVQDPDNYFGCHKNVDALCSRGLLKEQIVVMWAVRVTPGTRDYKCWGGFTPQCCKKGTFKLNDEPYHTKTVPKTATDHCAHGGQ</sequence>
<dbReference type="Proteomes" id="UP000054564">
    <property type="component" value="Unassembled WGS sequence"/>
</dbReference>
<evidence type="ECO:0000313" key="2">
    <source>
        <dbReference type="EMBL" id="KNF06329.1"/>
    </source>
</evidence>
<protein>
    <submittedName>
        <fullName evidence="2">Uncharacterized protein</fullName>
    </submittedName>
</protein>
<dbReference type="AlphaFoldDB" id="A0A0L0W4A7"/>
<evidence type="ECO:0000313" key="3">
    <source>
        <dbReference type="Proteomes" id="UP000054564"/>
    </source>
</evidence>
<keyword evidence="3" id="KW-1185">Reference proteome</keyword>
<keyword evidence="1" id="KW-0732">Signal</keyword>
<evidence type="ECO:0000256" key="1">
    <source>
        <dbReference type="SAM" id="SignalP"/>
    </source>
</evidence>
<dbReference type="EMBL" id="AJIL01000004">
    <property type="protein sequence ID" value="KNF06329.1"/>
    <property type="molecule type" value="Genomic_DNA"/>
</dbReference>
<gene>
    <name evidence="2" type="ORF">PSTG_00833</name>
</gene>